<dbReference type="PRINTS" id="PR02083">
    <property type="entry name" value="GKINASEAP1"/>
</dbReference>
<dbReference type="GO" id="GO:0007165">
    <property type="term" value="P:signal transduction"/>
    <property type="evidence" value="ECO:0007669"/>
    <property type="project" value="InterPro"/>
</dbReference>
<evidence type="ECO:0000256" key="6">
    <source>
        <dbReference type="SAM" id="MobiDB-lite"/>
    </source>
</evidence>
<evidence type="ECO:0000256" key="4">
    <source>
        <dbReference type="ARBA" id="ARBA00023054"/>
    </source>
</evidence>
<dbReference type="Gene3D" id="1.20.5.1700">
    <property type="match status" value="1"/>
</dbReference>
<evidence type="ECO:0000256" key="1">
    <source>
        <dbReference type="ARBA" id="ARBA00004555"/>
    </source>
</evidence>
<dbReference type="AlphaFoldDB" id="A0A8K0NUB2"/>
<protein>
    <recommendedName>
        <fullName evidence="9">G kinase-anchoring protein 1</fullName>
    </recommendedName>
</protein>
<comment type="similarity">
    <text evidence="2">Belongs to the GKAP1 family.</text>
</comment>
<organism evidence="7 8">
    <name type="scientific">Ladona fulva</name>
    <name type="common">Scarce chaser dragonfly</name>
    <name type="synonym">Libellula fulva</name>
    <dbReference type="NCBI Taxonomy" id="123851"/>
    <lineage>
        <taxon>Eukaryota</taxon>
        <taxon>Metazoa</taxon>
        <taxon>Ecdysozoa</taxon>
        <taxon>Arthropoda</taxon>
        <taxon>Hexapoda</taxon>
        <taxon>Insecta</taxon>
        <taxon>Pterygota</taxon>
        <taxon>Palaeoptera</taxon>
        <taxon>Odonata</taxon>
        <taxon>Epiprocta</taxon>
        <taxon>Anisoptera</taxon>
        <taxon>Libelluloidea</taxon>
        <taxon>Libellulidae</taxon>
        <taxon>Ladona</taxon>
    </lineage>
</organism>
<dbReference type="EMBL" id="KZ308215">
    <property type="protein sequence ID" value="KAG8224900.1"/>
    <property type="molecule type" value="Genomic_DNA"/>
</dbReference>
<feature type="region of interest" description="Disordered" evidence="6">
    <location>
        <begin position="12"/>
        <end position="77"/>
    </location>
</feature>
<feature type="compositionally biased region" description="Polar residues" evidence="6">
    <location>
        <begin position="131"/>
        <end position="142"/>
    </location>
</feature>
<dbReference type="PANTHER" id="PTHR14899:SF0">
    <property type="entry name" value="G KINASE-ANCHORING PROTEIN 1"/>
    <property type="match status" value="1"/>
</dbReference>
<feature type="compositionally biased region" description="Basic residues" evidence="6">
    <location>
        <begin position="121"/>
        <end position="130"/>
    </location>
</feature>
<keyword evidence="3" id="KW-0333">Golgi apparatus</keyword>
<comment type="subcellular location">
    <subcellularLocation>
        <location evidence="1">Golgi apparatus</location>
    </subcellularLocation>
</comment>
<dbReference type="InterPro" id="IPR026109">
    <property type="entry name" value="GKAP1"/>
</dbReference>
<name>A0A8K0NUB2_LADFU</name>
<evidence type="ECO:0000256" key="2">
    <source>
        <dbReference type="ARBA" id="ARBA00006662"/>
    </source>
</evidence>
<evidence type="ECO:0000256" key="3">
    <source>
        <dbReference type="ARBA" id="ARBA00023034"/>
    </source>
</evidence>
<keyword evidence="4 5" id="KW-0175">Coiled coil</keyword>
<dbReference type="PROSITE" id="PS50330">
    <property type="entry name" value="UIM"/>
    <property type="match status" value="1"/>
</dbReference>
<feature type="compositionally biased region" description="Basic and acidic residues" evidence="6">
    <location>
        <begin position="63"/>
        <end position="77"/>
    </location>
</feature>
<evidence type="ECO:0008006" key="9">
    <source>
        <dbReference type="Google" id="ProtNLM"/>
    </source>
</evidence>
<dbReference type="OrthoDB" id="5864420at2759"/>
<evidence type="ECO:0000313" key="8">
    <source>
        <dbReference type="Proteomes" id="UP000792457"/>
    </source>
</evidence>
<dbReference type="Proteomes" id="UP000792457">
    <property type="component" value="Unassembled WGS sequence"/>
</dbReference>
<keyword evidence="8" id="KW-1185">Reference proteome</keyword>
<sequence length="312" mass="35958">MATAVASRFAVLTIEDDDENTPQKPKNLKKKKVEPKQKAPAPPPKPDNAAVKKKKKKKQNNSEVKKKANDQWEQWKQKDNEFVDESYEQDLQQAILLSKLDYEEKKPIYDKNKKEDEEKKGQKKKEKKKTQPMSLEQFNSLDPDQIENIAGGSTIQEVEEASAVVEPDQTFFDRIEEDTKKVLDREQRLVACRDIEPLAQEAVTISHYKDLLKDRDKEILSLKEEVETLKEELLSSKKRYKKFCNLLASAEMCDKAKVLADVERLQKVRDELSAEVSSLHAQLEQERSKVRALTSELKKSQSKKRTASETAQ</sequence>
<dbReference type="GO" id="GO:0005794">
    <property type="term" value="C:Golgi apparatus"/>
    <property type="evidence" value="ECO:0007669"/>
    <property type="project" value="UniProtKB-SubCell"/>
</dbReference>
<feature type="region of interest" description="Disordered" evidence="6">
    <location>
        <begin position="106"/>
        <end position="147"/>
    </location>
</feature>
<reference evidence="7" key="2">
    <citation type="submission" date="2017-10" db="EMBL/GenBank/DDBJ databases">
        <title>Ladona fulva Genome sequencing and assembly.</title>
        <authorList>
            <person name="Murali S."/>
            <person name="Richards S."/>
            <person name="Bandaranaike D."/>
            <person name="Bellair M."/>
            <person name="Blankenburg K."/>
            <person name="Chao H."/>
            <person name="Dinh H."/>
            <person name="Doddapaneni H."/>
            <person name="Dugan-Rocha S."/>
            <person name="Elkadiri S."/>
            <person name="Gnanaolivu R."/>
            <person name="Hernandez B."/>
            <person name="Skinner E."/>
            <person name="Javaid M."/>
            <person name="Lee S."/>
            <person name="Li M."/>
            <person name="Ming W."/>
            <person name="Munidasa M."/>
            <person name="Muniz J."/>
            <person name="Nguyen L."/>
            <person name="Hughes D."/>
            <person name="Osuji N."/>
            <person name="Pu L.-L."/>
            <person name="Puazo M."/>
            <person name="Qu C."/>
            <person name="Quiroz J."/>
            <person name="Raj R."/>
            <person name="Weissenberger G."/>
            <person name="Xin Y."/>
            <person name="Zou X."/>
            <person name="Han Y."/>
            <person name="Worley K."/>
            <person name="Muzny D."/>
            <person name="Gibbs R."/>
        </authorList>
    </citation>
    <scope>NUCLEOTIDE SEQUENCE</scope>
    <source>
        <strain evidence="7">Sampled in the wild</strain>
    </source>
</reference>
<accession>A0A8K0NUB2</accession>
<gene>
    <name evidence="7" type="ORF">J437_LFUL004641</name>
</gene>
<proteinExistence type="inferred from homology"/>
<comment type="caution">
    <text evidence="7">The sequence shown here is derived from an EMBL/GenBank/DDBJ whole genome shotgun (WGS) entry which is preliminary data.</text>
</comment>
<feature type="coiled-coil region" evidence="5">
    <location>
        <begin position="212"/>
        <end position="303"/>
    </location>
</feature>
<dbReference type="InterPro" id="IPR003903">
    <property type="entry name" value="UIM_dom"/>
</dbReference>
<evidence type="ECO:0000313" key="7">
    <source>
        <dbReference type="EMBL" id="KAG8224900.1"/>
    </source>
</evidence>
<reference evidence="7" key="1">
    <citation type="submission" date="2013-04" db="EMBL/GenBank/DDBJ databases">
        <authorList>
            <person name="Qu J."/>
            <person name="Murali S.C."/>
            <person name="Bandaranaike D."/>
            <person name="Bellair M."/>
            <person name="Blankenburg K."/>
            <person name="Chao H."/>
            <person name="Dinh H."/>
            <person name="Doddapaneni H."/>
            <person name="Downs B."/>
            <person name="Dugan-Rocha S."/>
            <person name="Elkadiri S."/>
            <person name="Gnanaolivu R.D."/>
            <person name="Hernandez B."/>
            <person name="Javaid M."/>
            <person name="Jayaseelan J.C."/>
            <person name="Lee S."/>
            <person name="Li M."/>
            <person name="Ming W."/>
            <person name="Munidasa M."/>
            <person name="Muniz J."/>
            <person name="Nguyen L."/>
            <person name="Ongeri F."/>
            <person name="Osuji N."/>
            <person name="Pu L.-L."/>
            <person name="Puazo M."/>
            <person name="Qu C."/>
            <person name="Quiroz J."/>
            <person name="Raj R."/>
            <person name="Weissenberger G."/>
            <person name="Xin Y."/>
            <person name="Zou X."/>
            <person name="Han Y."/>
            <person name="Richards S."/>
            <person name="Worley K."/>
            <person name="Muzny D."/>
            <person name="Gibbs R."/>
        </authorList>
    </citation>
    <scope>NUCLEOTIDE SEQUENCE</scope>
    <source>
        <strain evidence="7">Sampled in the wild</strain>
    </source>
</reference>
<evidence type="ECO:0000256" key="5">
    <source>
        <dbReference type="SAM" id="Coils"/>
    </source>
</evidence>
<feature type="compositionally biased region" description="Basic and acidic residues" evidence="6">
    <location>
        <begin position="106"/>
        <end position="120"/>
    </location>
</feature>
<dbReference type="PANTHER" id="PTHR14899">
    <property type="entry name" value="G KINASE ANCHORING PROTEIN 1"/>
    <property type="match status" value="1"/>
</dbReference>